<keyword evidence="2" id="KW-1185">Reference proteome</keyword>
<accession>A0ABP9Y972</accession>
<gene>
    <name evidence="1" type="ORF">HPULCUR_009001</name>
</gene>
<evidence type="ECO:0000313" key="1">
    <source>
        <dbReference type="EMBL" id="GAA5803519.1"/>
    </source>
</evidence>
<name>A0ABP9Y972_9FUNG</name>
<comment type="caution">
    <text evidence="1">The sequence shown here is derived from an EMBL/GenBank/DDBJ whole genome shotgun (WGS) entry which is preliminary data.</text>
</comment>
<organism evidence="1 2">
    <name type="scientific">Helicostylum pulchrum</name>
    <dbReference type="NCBI Taxonomy" id="562976"/>
    <lineage>
        <taxon>Eukaryota</taxon>
        <taxon>Fungi</taxon>
        <taxon>Fungi incertae sedis</taxon>
        <taxon>Mucoromycota</taxon>
        <taxon>Mucoromycotina</taxon>
        <taxon>Mucoromycetes</taxon>
        <taxon>Mucorales</taxon>
        <taxon>Mucorineae</taxon>
        <taxon>Mucoraceae</taxon>
        <taxon>Helicostylum</taxon>
    </lineage>
</organism>
<dbReference type="Proteomes" id="UP001476247">
    <property type="component" value="Unassembled WGS sequence"/>
</dbReference>
<protein>
    <submittedName>
        <fullName evidence="1">Uncharacterized protein</fullName>
    </submittedName>
</protein>
<reference evidence="1 2" key="1">
    <citation type="submission" date="2024-04" db="EMBL/GenBank/DDBJ databases">
        <title>genome sequences of Mucor flavus KT1a and Helicostylum pulchrum KT1b strains isolation_sourced from the surface of a dry-aged beef.</title>
        <authorList>
            <person name="Toyotome T."/>
            <person name="Hosono M."/>
            <person name="Torimaru M."/>
            <person name="Fukuda K."/>
            <person name="Mikami N."/>
        </authorList>
    </citation>
    <scope>NUCLEOTIDE SEQUENCE [LARGE SCALE GENOMIC DNA]</scope>
    <source>
        <strain evidence="1 2">KT1b</strain>
    </source>
</reference>
<dbReference type="EMBL" id="BAABUJ010000028">
    <property type="protein sequence ID" value="GAA5803519.1"/>
    <property type="molecule type" value="Genomic_DNA"/>
</dbReference>
<proteinExistence type="predicted"/>
<sequence>MSQQLRLFEDGAGNIVHENGNGPMDITEEENPFKLEELASYSVYLAAKNKVVSNESNQVPVKTNQTKNKTEASVVASQSLSIKGNRVSNEIKANAVHLVGVHPKNSARAVSLQLKLELRTAQRWYKS</sequence>
<evidence type="ECO:0000313" key="2">
    <source>
        <dbReference type="Proteomes" id="UP001476247"/>
    </source>
</evidence>